<organism evidence="3 4">
    <name type="scientific">Archangium gephyra</name>
    <dbReference type="NCBI Taxonomy" id="48"/>
    <lineage>
        <taxon>Bacteria</taxon>
        <taxon>Pseudomonadati</taxon>
        <taxon>Myxococcota</taxon>
        <taxon>Myxococcia</taxon>
        <taxon>Myxococcales</taxon>
        <taxon>Cystobacterineae</taxon>
        <taxon>Archangiaceae</taxon>
        <taxon>Archangium</taxon>
    </lineage>
</organism>
<feature type="chain" id="PRO_5015886876" description="DUF3857 domain-containing protein" evidence="1">
    <location>
        <begin position="22"/>
        <end position="1254"/>
    </location>
</feature>
<protein>
    <recommendedName>
        <fullName evidence="2">DUF3857 domain-containing protein</fullName>
    </recommendedName>
</protein>
<dbReference type="Pfam" id="PF12969">
    <property type="entry name" value="DUF3857"/>
    <property type="match status" value="1"/>
</dbReference>
<comment type="caution">
    <text evidence="3">The sequence shown here is derived from an EMBL/GenBank/DDBJ whole genome shotgun (WGS) entry which is preliminary data.</text>
</comment>
<sequence length="1254" mass="134558">MCRARVVVIVLSLALAGCAHRSAPPTEALEKAAQRVGPGADANTLALAGFHALLMEGDATKAQTFFDDAVAANDGEPWALMGQIFLAQRVMVPQKALAASLALLEKAPKHPLAPVAARVVLDTAGLSSETATQVRERVPKLLEKGAQPDAAHLLRSALVNSYLDSNELQPHAQVLSDMGVPTSGTLVGPFSAFHVLDTATPTAPEKNGSLAELGNGPFGPLTARVLRFADGRISLAGEPASGDVYLYAVDVNVPESAVFVLRTVTSMDHVAVLDGTEVLTRFTVKRPAPTLTSRVVKLDKGAHRLLVRMARENQQGNFTVALHRLDGKPAGLTFSPAQGAAPRWDGVKVDTDDALYSSAESVRYALEVEAGDALARIVAARDALGRDRDGARAMLSTLPDVVNSPLVAVLRADVFLQDRSVPARVSRGRATRELEFALSKDPGFVAAKMLTAQLALDDGRQLEALDMARAAKAAHSPPGASVLLLMARIELSLGLDAAAAATAKEAEKALGGSCEAVLLQYDIARRRDAVADAEAFLKASAHCNGALLRSADALRGKGDAKGAIAQWEEMLARDEGQVSIATTLSGLYVSERRYDDAVKLLQKLQTQWPRNAQLYEALGDVQELAGREKEAMAAREQALLLDGANLALRRAVERRKTGRELLDAYAISTEEALKSYEAAPGSEDATSSFVLDAAAIQGFPDGTMVDRVHIIQKALDQQGVQDVAEVQIPQGATVLTLRTLKPDGRSLEPEVIEGKDVMSLPGVQVGDMVEYEYLLAHPTRGPAQPGFTASAFYFQVARQPNARSAYVVIAPKGSNLTVDAHNVKAPKPQVEGDYEVLRHEERRVPPYIPEPGGPPSANEWLPFVSVGTGQRGNDGVLRAYADAFLDKGLVTHEVEVFARDAVKGAKGLEAVKQLYAEVQKKLSGRDGGLAISAATSAAQDRGSRTWLLKASLEALGFDARLVAVRAFTSDPAPYLFPNEALMPYVCIRVALGDGSFVWLDPLVRFAPFGELPEFALGGLDAWLLPEPGRPLEQVKTPERNSRPGKTVTLTLSLDEQGVLSGRGEEQYTGFDAAQLAEALESISPEQRDQALQSSLSRYFGGADLSKLEVDAPRAVGATVTVRYEFRAERFARLEGAGRLVASSPTYPLMLGRRFLQVPSRVTPLFIEASEASLTRATLTLPAGWSLKGALPEVKLTGPSGTYVRHEVQSGNVVTFDEDFRLQQSRVPTKDYDRFAQFAGELDLVQQRDLLFEKK</sequence>
<dbReference type="Gene3D" id="2.60.120.1130">
    <property type="match status" value="1"/>
</dbReference>
<dbReference type="AlphaFoldDB" id="A0A2W5T0Q7"/>
<dbReference type="SUPFAM" id="SSF48452">
    <property type="entry name" value="TPR-like"/>
    <property type="match status" value="1"/>
</dbReference>
<feature type="signal peptide" evidence="1">
    <location>
        <begin position="1"/>
        <end position="21"/>
    </location>
</feature>
<evidence type="ECO:0000259" key="2">
    <source>
        <dbReference type="Pfam" id="PF12969"/>
    </source>
</evidence>
<evidence type="ECO:0000313" key="3">
    <source>
        <dbReference type="EMBL" id="PZR09319.1"/>
    </source>
</evidence>
<evidence type="ECO:0000256" key="1">
    <source>
        <dbReference type="SAM" id="SignalP"/>
    </source>
</evidence>
<name>A0A2W5T0Q7_9BACT</name>
<evidence type="ECO:0000313" key="4">
    <source>
        <dbReference type="Proteomes" id="UP000249061"/>
    </source>
</evidence>
<proteinExistence type="predicted"/>
<dbReference type="InterPro" id="IPR011990">
    <property type="entry name" value="TPR-like_helical_dom_sf"/>
</dbReference>
<dbReference type="Gene3D" id="2.60.40.3140">
    <property type="match status" value="1"/>
</dbReference>
<dbReference type="PROSITE" id="PS51257">
    <property type="entry name" value="PROKAR_LIPOPROTEIN"/>
    <property type="match status" value="1"/>
</dbReference>
<dbReference type="Proteomes" id="UP000249061">
    <property type="component" value="Unassembled WGS sequence"/>
</dbReference>
<accession>A0A2W5T0Q7</accession>
<dbReference type="Gene3D" id="1.25.40.10">
    <property type="entry name" value="Tetratricopeptide repeat domain"/>
    <property type="match status" value="1"/>
</dbReference>
<feature type="domain" description="DUF3857" evidence="2">
    <location>
        <begin position="757"/>
        <end position="847"/>
    </location>
</feature>
<dbReference type="EMBL" id="QFQP01000021">
    <property type="protein sequence ID" value="PZR09319.1"/>
    <property type="molecule type" value="Genomic_DNA"/>
</dbReference>
<keyword evidence="1" id="KW-0732">Signal</keyword>
<gene>
    <name evidence="3" type="ORF">DI536_22315</name>
</gene>
<reference evidence="3 4" key="1">
    <citation type="submission" date="2017-08" db="EMBL/GenBank/DDBJ databases">
        <title>Infants hospitalized years apart are colonized by the same room-sourced microbial strains.</title>
        <authorList>
            <person name="Brooks B."/>
            <person name="Olm M.R."/>
            <person name="Firek B.A."/>
            <person name="Baker R."/>
            <person name="Thomas B.C."/>
            <person name="Morowitz M.J."/>
            <person name="Banfield J.F."/>
        </authorList>
    </citation>
    <scope>NUCLEOTIDE SEQUENCE [LARGE SCALE GENOMIC DNA]</scope>
    <source>
        <strain evidence="3">S2_003_000_R2_14</strain>
    </source>
</reference>
<dbReference type="InterPro" id="IPR024618">
    <property type="entry name" value="DUF3857"/>
</dbReference>